<evidence type="ECO:0000313" key="5">
    <source>
        <dbReference type="EMBL" id="SLM62546.1"/>
    </source>
</evidence>
<dbReference type="PANTHER" id="PTHR47504:SF5">
    <property type="entry name" value="RIGHT ORIGIN-BINDING PROTEIN"/>
    <property type="match status" value="1"/>
</dbReference>
<dbReference type="EMBL" id="LT615367">
    <property type="protein sequence ID" value="SLM62546.1"/>
    <property type="molecule type" value="Genomic_DNA"/>
</dbReference>
<feature type="domain" description="HTH araC/xylS-type" evidence="4">
    <location>
        <begin position="14"/>
        <end position="112"/>
    </location>
</feature>
<keyword evidence="2" id="KW-0238">DNA-binding</keyword>
<evidence type="ECO:0000256" key="2">
    <source>
        <dbReference type="ARBA" id="ARBA00023125"/>
    </source>
</evidence>
<organism evidence="5 6">
    <name type="scientific">Dickeya aquatica</name>
    <dbReference type="NCBI Taxonomy" id="1401087"/>
    <lineage>
        <taxon>Bacteria</taxon>
        <taxon>Pseudomonadati</taxon>
        <taxon>Pseudomonadota</taxon>
        <taxon>Gammaproteobacteria</taxon>
        <taxon>Enterobacterales</taxon>
        <taxon>Pectobacteriaceae</taxon>
        <taxon>Dickeya</taxon>
    </lineage>
</organism>
<dbReference type="Pfam" id="PF12833">
    <property type="entry name" value="HTH_18"/>
    <property type="match status" value="1"/>
</dbReference>
<keyword evidence="3" id="KW-0804">Transcription</keyword>
<name>A0A375A9E6_9GAMM</name>
<protein>
    <submittedName>
        <fullName evidence="5">Right origin-binding protein</fullName>
    </submittedName>
</protein>
<keyword evidence="6" id="KW-1185">Reference proteome</keyword>
<reference evidence="5 6" key="1">
    <citation type="submission" date="2016-09" db="EMBL/GenBank/DDBJ databases">
        <authorList>
            <person name="Reverchon S."/>
            <person name="Nasser W."/>
            <person name="Leonard S."/>
            <person name="Brochier C."/>
            <person name="Duprey A."/>
        </authorList>
    </citation>
    <scope>NUCLEOTIDE SEQUENCE [LARGE SCALE GENOMIC DNA]</scope>
    <source>
        <strain evidence="5 6">174/2</strain>
    </source>
</reference>
<dbReference type="RefSeq" id="WP_051124064.1">
    <property type="nucleotide sequence ID" value="NZ_LT615367.1"/>
</dbReference>
<dbReference type="InterPro" id="IPR020449">
    <property type="entry name" value="Tscrpt_reg_AraC-type_HTH"/>
</dbReference>
<gene>
    <name evidence="5" type="ORF">DAQ1742_01585</name>
</gene>
<dbReference type="InterPro" id="IPR011256">
    <property type="entry name" value="Reg_factor_effector_dom_sf"/>
</dbReference>
<dbReference type="SMART" id="SM00342">
    <property type="entry name" value="HTH_ARAC"/>
    <property type="match status" value="1"/>
</dbReference>
<dbReference type="GO" id="GO:0003700">
    <property type="term" value="F:DNA-binding transcription factor activity"/>
    <property type="evidence" value="ECO:0007669"/>
    <property type="project" value="InterPro"/>
</dbReference>
<dbReference type="SUPFAM" id="SSF55136">
    <property type="entry name" value="Probable bacterial effector-binding domain"/>
    <property type="match status" value="1"/>
</dbReference>
<dbReference type="AlphaFoldDB" id="A0A375A9E6"/>
<dbReference type="PRINTS" id="PR00032">
    <property type="entry name" value="HTHARAC"/>
</dbReference>
<dbReference type="PROSITE" id="PS01124">
    <property type="entry name" value="HTH_ARAC_FAMILY_2"/>
    <property type="match status" value="1"/>
</dbReference>
<evidence type="ECO:0000313" key="6">
    <source>
        <dbReference type="Proteomes" id="UP000294820"/>
    </source>
</evidence>
<proteinExistence type="predicted"/>
<dbReference type="InterPro" id="IPR009057">
    <property type="entry name" value="Homeodomain-like_sf"/>
</dbReference>
<dbReference type="PANTHER" id="PTHR47504">
    <property type="entry name" value="RIGHT ORIGIN-BINDING PROTEIN"/>
    <property type="match status" value="1"/>
</dbReference>
<dbReference type="InterPro" id="IPR018060">
    <property type="entry name" value="HTH_AraC"/>
</dbReference>
<keyword evidence="1" id="KW-0805">Transcription regulation</keyword>
<dbReference type="GO" id="GO:0043565">
    <property type="term" value="F:sequence-specific DNA binding"/>
    <property type="evidence" value="ECO:0007669"/>
    <property type="project" value="InterPro"/>
</dbReference>
<accession>A0A375A9E6</accession>
<evidence type="ECO:0000259" key="4">
    <source>
        <dbReference type="PROSITE" id="PS01124"/>
    </source>
</evidence>
<dbReference type="KEGG" id="daq:DAQ1742_01585"/>
<sequence length="314" mass="35886">MMLSVMPSMMRFTAELIGWIEGNLDSPLMINDVTRKSGYSKWHLQRLFKKETGLSLGTYIRNRRLSKAAVELKLTSQTIQDVALRYCFDSQQSFTRTFKKHFGISPGHYRKLPSWDFSSLQPSLGGVLEWLPIPDVVSAPRMPSETRMYTYVQNVDDFTANNGNMPRVKLWESVAEKQPETHAVIYALSTFCPDDNRVHRCVRINYHLGTLAATQGSDDFRVMPQTANTGAGTLLDDSPHRSDESAHYLRFKFSGAEQEYAAFLQTLYHHILPGQGYIRTEGCDLEIIRCRKTAQGKIATDFFEVDYYIPFTPQ</sequence>
<dbReference type="Gene3D" id="1.10.10.60">
    <property type="entry name" value="Homeodomain-like"/>
    <property type="match status" value="2"/>
</dbReference>
<dbReference type="SUPFAM" id="SSF46689">
    <property type="entry name" value="Homeodomain-like"/>
    <property type="match status" value="2"/>
</dbReference>
<dbReference type="Gene3D" id="3.20.80.10">
    <property type="entry name" value="Regulatory factor, effector binding domain"/>
    <property type="match status" value="1"/>
</dbReference>
<dbReference type="InterPro" id="IPR050959">
    <property type="entry name" value="MarA-like"/>
</dbReference>
<evidence type="ECO:0000256" key="3">
    <source>
        <dbReference type="ARBA" id="ARBA00023163"/>
    </source>
</evidence>
<dbReference type="Proteomes" id="UP000294820">
    <property type="component" value="Chromosome 1"/>
</dbReference>
<evidence type="ECO:0000256" key="1">
    <source>
        <dbReference type="ARBA" id="ARBA00023015"/>
    </source>
</evidence>